<feature type="compositionally biased region" description="Pro residues" evidence="1">
    <location>
        <begin position="320"/>
        <end position="330"/>
    </location>
</feature>
<feature type="compositionally biased region" description="Low complexity" evidence="1">
    <location>
        <begin position="310"/>
        <end position="319"/>
    </location>
</feature>
<feature type="region of interest" description="Disordered" evidence="1">
    <location>
        <begin position="284"/>
        <end position="330"/>
    </location>
</feature>
<feature type="transmembrane region" description="Helical" evidence="2">
    <location>
        <begin position="118"/>
        <end position="139"/>
    </location>
</feature>
<evidence type="ECO:0000256" key="1">
    <source>
        <dbReference type="SAM" id="MobiDB-lite"/>
    </source>
</evidence>
<dbReference type="RefSeq" id="WP_168911455.1">
    <property type="nucleotide sequence ID" value="NZ_JABACI010000001.1"/>
</dbReference>
<feature type="transmembrane region" description="Helical" evidence="2">
    <location>
        <begin position="21"/>
        <end position="47"/>
    </location>
</feature>
<keyword evidence="2" id="KW-0472">Membrane</keyword>
<feature type="compositionally biased region" description="Low complexity" evidence="1">
    <location>
        <begin position="285"/>
        <end position="301"/>
    </location>
</feature>
<keyword evidence="2" id="KW-0812">Transmembrane</keyword>
<dbReference type="Proteomes" id="UP001429745">
    <property type="component" value="Unassembled WGS sequence"/>
</dbReference>
<accession>A0ABX1K900</accession>
<feature type="transmembrane region" description="Helical" evidence="2">
    <location>
        <begin position="85"/>
        <end position="106"/>
    </location>
</feature>
<feature type="transmembrane region" description="Helical" evidence="2">
    <location>
        <begin position="151"/>
        <end position="172"/>
    </location>
</feature>
<evidence type="ECO:0000256" key="2">
    <source>
        <dbReference type="SAM" id="Phobius"/>
    </source>
</evidence>
<feature type="transmembrane region" description="Helical" evidence="2">
    <location>
        <begin position="184"/>
        <end position="209"/>
    </location>
</feature>
<keyword evidence="2" id="KW-1133">Transmembrane helix</keyword>
<protein>
    <submittedName>
        <fullName evidence="3">Uncharacterized protein</fullName>
    </submittedName>
</protein>
<feature type="transmembrane region" description="Helical" evidence="2">
    <location>
        <begin position="53"/>
        <end position="73"/>
    </location>
</feature>
<keyword evidence="4" id="KW-1185">Reference proteome</keyword>
<name>A0ABX1K900_9MICO</name>
<gene>
    <name evidence="3" type="ORF">HF576_04015</name>
</gene>
<evidence type="ECO:0000313" key="3">
    <source>
        <dbReference type="EMBL" id="NLP83002.1"/>
    </source>
</evidence>
<proteinExistence type="predicted"/>
<reference evidence="3 4" key="1">
    <citation type="submission" date="2020-04" db="EMBL/GenBank/DDBJ databases">
        <title>CFH 90308 Microbacterium sp.</title>
        <authorList>
            <person name="Nie G."/>
            <person name="Ming H."/>
            <person name="Xia T."/>
        </authorList>
    </citation>
    <scope>NUCLEOTIDE SEQUENCE [LARGE SCALE GENOMIC DNA]</scope>
    <source>
        <strain evidence="3 4">CFH 90308</strain>
    </source>
</reference>
<organism evidence="3 4">
    <name type="scientific">Microbacterium salsuginis</name>
    <dbReference type="NCBI Taxonomy" id="2722803"/>
    <lineage>
        <taxon>Bacteria</taxon>
        <taxon>Bacillati</taxon>
        <taxon>Actinomycetota</taxon>
        <taxon>Actinomycetes</taxon>
        <taxon>Micrococcales</taxon>
        <taxon>Microbacteriaceae</taxon>
        <taxon>Microbacterium</taxon>
    </lineage>
</organism>
<evidence type="ECO:0000313" key="4">
    <source>
        <dbReference type="Proteomes" id="UP001429745"/>
    </source>
</evidence>
<comment type="caution">
    <text evidence="3">The sequence shown here is derived from an EMBL/GenBank/DDBJ whole genome shotgun (WGS) entry which is preliminary data.</text>
</comment>
<dbReference type="EMBL" id="JABACI010000001">
    <property type="protein sequence ID" value="NLP83002.1"/>
    <property type="molecule type" value="Genomic_DNA"/>
</dbReference>
<sequence>MTVPDPYAPAETRRDDAPTSFLLRAAIWVAIGALIAAAIVCVVWVLVGGQNGIVGRAFLTILLLVAFAGVAILDAHLAPRRPAWFALASMGTWVAILLIGAVMIWMPERYYWGGFSRFVQFLLIVLILQLGLLHLRLYLKAFQRYDTPFTRVVAIATITLVVALAALLVIPLAFGEYLNLADLYWRIVVAVAILAAVGTALIPLVNVLFAPKQPRAAVAPYGHAPVPLAPAPAAAGAPATQEQQELLPWPMYVDGVTPLPMLPDGSPDWNAYYTGYPSPGAHVFGAPEPAAQHPAAPADAGAPPPPAAPAAPAGSGYEGYPPPPPLPPRQ</sequence>